<reference evidence="1 2" key="1">
    <citation type="journal article" date="2015" name="Genome Announc.">
        <title>Draft Genome Sequences of Leptospira santarosai Strains U160, U164, and U233, Isolated from Asymptomatic Cattle.</title>
        <authorList>
            <person name="Kremer F.S."/>
            <person name="Eslabao M.R."/>
            <person name="Provisor M."/>
            <person name="Woloski R.D."/>
            <person name="Ramires O.V."/>
            <person name="Moreno L.Z."/>
            <person name="Moreno A.M."/>
            <person name="Hamond C."/>
            <person name="Lilenbaum W."/>
            <person name="Dellagostin O.A."/>
        </authorList>
    </citation>
    <scope>NUCLEOTIDE SEQUENCE [LARGE SCALE GENOMIC DNA]</scope>
    <source>
        <strain evidence="1 2">U160</strain>
    </source>
</reference>
<evidence type="ECO:0000313" key="2">
    <source>
        <dbReference type="Proteomes" id="UP000033961"/>
    </source>
</evidence>
<dbReference type="EMBL" id="CP027844">
    <property type="protein sequence ID" value="AVQ13877.1"/>
    <property type="molecule type" value="Genomic_DNA"/>
</dbReference>
<dbReference type="Proteomes" id="UP000033961">
    <property type="component" value="Chromosome II"/>
</dbReference>
<accession>A0A2P1QYR3</accession>
<proteinExistence type="predicted"/>
<gene>
    <name evidence="1" type="ORF">XB16_3601</name>
</gene>
<evidence type="ECO:0000313" key="1">
    <source>
        <dbReference type="EMBL" id="AVQ13877.1"/>
    </source>
</evidence>
<name>A0A2P1QYR3_9LEPT</name>
<organism evidence="1 2">
    <name type="scientific">Leptospira santarosai</name>
    <dbReference type="NCBI Taxonomy" id="28183"/>
    <lineage>
        <taxon>Bacteria</taxon>
        <taxon>Pseudomonadati</taxon>
        <taxon>Spirochaetota</taxon>
        <taxon>Spirochaetia</taxon>
        <taxon>Leptospirales</taxon>
        <taxon>Leptospiraceae</taxon>
        <taxon>Leptospira</taxon>
    </lineage>
</organism>
<protein>
    <submittedName>
        <fullName evidence="1">Uncharacterized protein</fullName>
    </submittedName>
</protein>
<sequence length="67" mass="7665">MHEFDSHLHNFRMVLITKGVLYEKYSKYTKIAVTFSLILGLFLNCKNDQKDDTTSMLLLLLAGSIPS</sequence>
<dbReference type="AlphaFoldDB" id="A0A2P1QYR3"/>